<proteinExistence type="predicted"/>
<accession>A0AAD9T3U9</accession>
<feature type="compositionally biased region" description="Polar residues" evidence="1">
    <location>
        <begin position="293"/>
        <end position="303"/>
    </location>
</feature>
<gene>
    <name evidence="3" type="ORF">QTJ16_001824</name>
</gene>
<feature type="region of interest" description="Disordered" evidence="1">
    <location>
        <begin position="57"/>
        <end position="101"/>
    </location>
</feature>
<keyword evidence="4" id="KW-1185">Reference proteome</keyword>
<dbReference type="EMBL" id="JAUBYV010000002">
    <property type="protein sequence ID" value="KAK2628721.1"/>
    <property type="molecule type" value="Genomic_DNA"/>
</dbReference>
<sequence length="358" mass="37902">MLSVCEALPWDAKFSLWGCRGGPRVRVRACSGVSSATIMKQEALSLTTTSPNPSLCPNIYSPSPALHQPTEPAPYRQRRRQSSPRVSASIRNRRPGGKPLTMTSYFSSLLTTTTSRVASIRQNLLPSENDGDTEDDTHVCRVLRAYYTEKGRSFPAWLPPDPKAPPPVVVQPVYAQSNVGSRYGGFQNQSSGSSSGFGSLWDKQPPQQVQAQPPSLRQGRGQAGAGRNPFTSSSPQRPAVEARPIPSKMEGSYQNTGFGRSEAPAGPGLTKQERLAGRLGKGFPPQAQRAHSYESSASSQQGLPSAKSPWSSSGGGSYDDGGYHAGGGYDAGGRQGVSSGAGAARRGPGLPGGPRAYR</sequence>
<protein>
    <recommendedName>
        <fullName evidence="2">Mso1 N-terminal domain-containing protein</fullName>
    </recommendedName>
</protein>
<reference evidence="3" key="1">
    <citation type="submission" date="2023-06" db="EMBL/GenBank/DDBJ databases">
        <title>Draft genome of Marssonina rosae.</title>
        <authorList>
            <person name="Cheng Q."/>
        </authorList>
    </citation>
    <scope>NUCLEOTIDE SEQUENCE</scope>
    <source>
        <strain evidence="3">R4</strain>
    </source>
</reference>
<feature type="compositionally biased region" description="Low complexity" evidence="1">
    <location>
        <begin position="336"/>
        <end position="358"/>
    </location>
</feature>
<feature type="compositionally biased region" description="Low complexity" evidence="1">
    <location>
        <begin position="184"/>
        <end position="220"/>
    </location>
</feature>
<evidence type="ECO:0000256" key="1">
    <source>
        <dbReference type="SAM" id="MobiDB-lite"/>
    </source>
</evidence>
<feature type="compositionally biased region" description="Gly residues" evidence="1">
    <location>
        <begin position="313"/>
        <end position="335"/>
    </location>
</feature>
<feature type="domain" description="Mso1 N-terminal" evidence="2">
    <location>
        <begin position="119"/>
        <end position="158"/>
    </location>
</feature>
<dbReference type="Proteomes" id="UP001285354">
    <property type="component" value="Unassembled WGS sequence"/>
</dbReference>
<feature type="region of interest" description="Disordered" evidence="1">
    <location>
        <begin position="184"/>
        <end position="358"/>
    </location>
</feature>
<evidence type="ECO:0000259" key="2">
    <source>
        <dbReference type="Pfam" id="PF14475"/>
    </source>
</evidence>
<evidence type="ECO:0000313" key="3">
    <source>
        <dbReference type="EMBL" id="KAK2628721.1"/>
    </source>
</evidence>
<organism evidence="3 4">
    <name type="scientific">Diplocarpon rosae</name>
    <dbReference type="NCBI Taxonomy" id="946125"/>
    <lineage>
        <taxon>Eukaryota</taxon>
        <taxon>Fungi</taxon>
        <taxon>Dikarya</taxon>
        <taxon>Ascomycota</taxon>
        <taxon>Pezizomycotina</taxon>
        <taxon>Leotiomycetes</taxon>
        <taxon>Helotiales</taxon>
        <taxon>Drepanopezizaceae</taxon>
        <taxon>Diplocarpon</taxon>
    </lineage>
</organism>
<dbReference type="InterPro" id="IPR028095">
    <property type="entry name" value="Mso1_N_dom"/>
</dbReference>
<dbReference type="Pfam" id="PF14475">
    <property type="entry name" value="Mso1_Sec1_bdg"/>
    <property type="match status" value="1"/>
</dbReference>
<comment type="caution">
    <text evidence="3">The sequence shown here is derived from an EMBL/GenBank/DDBJ whole genome shotgun (WGS) entry which is preliminary data.</text>
</comment>
<evidence type="ECO:0000313" key="4">
    <source>
        <dbReference type="Proteomes" id="UP001285354"/>
    </source>
</evidence>
<name>A0AAD9T3U9_9HELO</name>
<dbReference type="AlphaFoldDB" id="A0AAD9T3U9"/>